<organism evidence="1 2">
    <name type="scientific">Funneliformis caledonium</name>
    <dbReference type="NCBI Taxonomy" id="1117310"/>
    <lineage>
        <taxon>Eukaryota</taxon>
        <taxon>Fungi</taxon>
        <taxon>Fungi incertae sedis</taxon>
        <taxon>Mucoromycota</taxon>
        <taxon>Glomeromycotina</taxon>
        <taxon>Glomeromycetes</taxon>
        <taxon>Glomerales</taxon>
        <taxon>Glomeraceae</taxon>
        <taxon>Funneliformis</taxon>
    </lineage>
</organism>
<dbReference type="OrthoDB" id="2392741at2759"/>
<proteinExistence type="predicted"/>
<dbReference type="AlphaFoldDB" id="A0A9N9EW12"/>
<gene>
    <name evidence="1" type="ORF">FCALED_LOCUS13089</name>
</gene>
<keyword evidence="2" id="KW-1185">Reference proteome</keyword>
<evidence type="ECO:0000313" key="1">
    <source>
        <dbReference type="EMBL" id="CAG8693490.1"/>
    </source>
</evidence>
<feature type="non-terminal residue" evidence="1">
    <location>
        <position position="111"/>
    </location>
</feature>
<reference evidence="1" key="1">
    <citation type="submission" date="2021-06" db="EMBL/GenBank/DDBJ databases">
        <authorList>
            <person name="Kallberg Y."/>
            <person name="Tangrot J."/>
            <person name="Rosling A."/>
        </authorList>
    </citation>
    <scope>NUCLEOTIDE SEQUENCE</scope>
    <source>
        <strain evidence="1">UK204</strain>
    </source>
</reference>
<comment type="caution">
    <text evidence="1">The sequence shown here is derived from an EMBL/GenBank/DDBJ whole genome shotgun (WGS) entry which is preliminary data.</text>
</comment>
<sequence>DWNKIVKMLKILINNIAISYPDNTFYVYSMSMPFIATYYYKFEYTFTCLKTMRMLYKELLKFAYNLWKVRDLVKSSVSNIISYIDGRDSEASDISIDPVKQSPKKSRAGKS</sequence>
<accession>A0A9N9EW12</accession>
<dbReference type="Proteomes" id="UP000789570">
    <property type="component" value="Unassembled WGS sequence"/>
</dbReference>
<protein>
    <submittedName>
        <fullName evidence="1">9159_t:CDS:1</fullName>
    </submittedName>
</protein>
<name>A0A9N9EW12_9GLOM</name>
<evidence type="ECO:0000313" key="2">
    <source>
        <dbReference type="Proteomes" id="UP000789570"/>
    </source>
</evidence>
<dbReference type="EMBL" id="CAJVPQ010007147">
    <property type="protein sequence ID" value="CAG8693490.1"/>
    <property type="molecule type" value="Genomic_DNA"/>
</dbReference>